<feature type="transmembrane region" description="Helical" evidence="1">
    <location>
        <begin position="55"/>
        <end position="73"/>
    </location>
</feature>
<feature type="transmembrane region" description="Helical" evidence="1">
    <location>
        <begin position="220"/>
        <end position="239"/>
    </location>
</feature>
<protein>
    <submittedName>
        <fullName evidence="2">Uncharacterized protein</fullName>
    </submittedName>
</protein>
<comment type="caution">
    <text evidence="2">The sequence shown here is derived from an EMBL/GenBank/DDBJ whole genome shotgun (WGS) entry which is preliminary data.</text>
</comment>
<proteinExistence type="predicted"/>
<dbReference type="InterPro" id="IPR047709">
    <property type="entry name" value="HpsJ-like"/>
</dbReference>
<reference evidence="2" key="1">
    <citation type="journal article" date="2020" name="mSystems">
        <title>Genome- and Community-Level Interaction Insights into Carbon Utilization and Element Cycling Functions of Hydrothermarchaeota in Hydrothermal Sediment.</title>
        <authorList>
            <person name="Zhou Z."/>
            <person name="Liu Y."/>
            <person name="Xu W."/>
            <person name="Pan J."/>
            <person name="Luo Z.H."/>
            <person name="Li M."/>
        </authorList>
    </citation>
    <scope>NUCLEOTIDE SEQUENCE [LARGE SCALE GENOMIC DNA]</scope>
    <source>
        <strain evidence="2">SpSt-418</strain>
    </source>
</reference>
<name>A0A7C3KBJ0_9CYAN</name>
<sequence>MKANTFPSLAPFILKVAGGVTLLLYLMDLISLLLGARFQEYAWILEFTTRAVDRGFIPLIGIALLFTGFWLEGNGDEGATNNFKGVKLAVFLIASLLGLFFLGLVPLHVSTTQVAQTEELNRIGDRVKQVEAQLNNQVQQQLNAQLGALDQAIASGQLPAEQLKQAKAQQAKLKKFQSDPKALEAEIAPERDKKLGEIRGEQQKAESQVRQNALRSGLRIGLGSLLLAASYAAVGWTGLRRMLS</sequence>
<feature type="transmembrane region" description="Helical" evidence="1">
    <location>
        <begin position="85"/>
        <end position="105"/>
    </location>
</feature>
<keyword evidence="1" id="KW-0472">Membrane</keyword>
<feature type="transmembrane region" description="Helical" evidence="1">
    <location>
        <begin position="12"/>
        <end position="34"/>
    </location>
</feature>
<organism evidence="2">
    <name type="scientific">Oscillatoriales cyanobacterium SpSt-418</name>
    <dbReference type="NCBI Taxonomy" id="2282169"/>
    <lineage>
        <taxon>Bacteria</taxon>
        <taxon>Bacillati</taxon>
        <taxon>Cyanobacteriota</taxon>
        <taxon>Cyanophyceae</taxon>
        <taxon>Oscillatoriophycideae</taxon>
        <taxon>Oscillatoriales</taxon>
    </lineage>
</organism>
<keyword evidence="1" id="KW-0812">Transmembrane</keyword>
<evidence type="ECO:0000256" key="1">
    <source>
        <dbReference type="SAM" id="Phobius"/>
    </source>
</evidence>
<dbReference type="AlphaFoldDB" id="A0A7C3KBJ0"/>
<accession>A0A7C3KBJ0</accession>
<keyword evidence="1" id="KW-1133">Transmembrane helix</keyword>
<gene>
    <name evidence="2" type="ORF">ENR64_01440</name>
</gene>
<dbReference type="NCBIfam" id="NF038305">
    <property type="entry name" value="HpsJ_fam"/>
    <property type="match status" value="1"/>
</dbReference>
<dbReference type="EMBL" id="DSRU01000022">
    <property type="protein sequence ID" value="HFM96430.1"/>
    <property type="molecule type" value="Genomic_DNA"/>
</dbReference>
<evidence type="ECO:0000313" key="2">
    <source>
        <dbReference type="EMBL" id="HFM96430.1"/>
    </source>
</evidence>